<accession>A0AAN6MGX7</accession>
<dbReference type="EMBL" id="MU855647">
    <property type="protein sequence ID" value="KAK3900682.1"/>
    <property type="molecule type" value="Genomic_DNA"/>
</dbReference>
<evidence type="ECO:0000313" key="3">
    <source>
        <dbReference type="EMBL" id="KAK3900682.1"/>
    </source>
</evidence>
<evidence type="ECO:0000313" key="4">
    <source>
        <dbReference type="Proteomes" id="UP001303889"/>
    </source>
</evidence>
<evidence type="ECO:0000256" key="2">
    <source>
        <dbReference type="SAM" id="Phobius"/>
    </source>
</evidence>
<feature type="region of interest" description="Disordered" evidence="1">
    <location>
        <begin position="113"/>
        <end position="173"/>
    </location>
</feature>
<evidence type="ECO:0000256" key="1">
    <source>
        <dbReference type="SAM" id="MobiDB-lite"/>
    </source>
</evidence>
<reference evidence="3" key="1">
    <citation type="journal article" date="2023" name="Mol. Phylogenet. Evol.">
        <title>Genome-scale phylogeny and comparative genomics of the fungal order Sordariales.</title>
        <authorList>
            <person name="Hensen N."/>
            <person name="Bonometti L."/>
            <person name="Westerberg I."/>
            <person name="Brannstrom I.O."/>
            <person name="Guillou S."/>
            <person name="Cros-Aarteil S."/>
            <person name="Calhoun S."/>
            <person name="Haridas S."/>
            <person name="Kuo A."/>
            <person name="Mondo S."/>
            <person name="Pangilinan J."/>
            <person name="Riley R."/>
            <person name="LaButti K."/>
            <person name="Andreopoulos B."/>
            <person name="Lipzen A."/>
            <person name="Chen C."/>
            <person name="Yan M."/>
            <person name="Daum C."/>
            <person name="Ng V."/>
            <person name="Clum A."/>
            <person name="Steindorff A."/>
            <person name="Ohm R.A."/>
            <person name="Martin F."/>
            <person name="Silar P."/>
            <person name="Natvig D.O."/>
            <person name="Lalanne C."/>
            <person name="Gautier V."/>
            <person name="Ament-Velasquez S.L."/>
            <person name="Kruys A."/>
            <person name="Hutchinson M.I."/>
            <person name="Powell A.J."/>
            <person name="Barry K."/>
            <person name="Miller A.N."/>
            <person name="Grigoriev I.V."/>
            <person name="Debuchy R."/>
            <person name="Gladieux P."/>
            <person name="Hiltunen Thoren M."/>
            <person name="Johannesson H."/>
        </authorList>
    </citation>
    <scope>NUCLEOTIDE SEQUENCE</scope>
    <source>
        <strain evidence="3">CBS 103.79</strain>
    </source>
</reference>
<keyword evidence="4" id="KW-1185">Reference proteome</keyword>
<keyword evidence="2" id="KW-0472">Membrane</keyword>
<dbReference type="Proteomes" id="UP001303889">
    <property type="component" value="Unassembled WGS sequence"/>
</dbReference>
<feature type="compositionally biased region" description="Low complexity" evidence="1">
    <location>
        <begin position="113"/>
        <end position="136"/>
    </location>
</feature>
<keyword evidence="2" id="KW-1133">Transmembrane helix</keyword>
<sequence>MEKRLFNAEVIATRLQTIYLSGDARRIRTAGFGFDFVIDSGLWAPLRDYRCGFTDRSSLPTVSCTAGSKNHCSTAILTHQSAVEPVTNWACANDMTEAHFMGFTTPFIEPDGAATSASTTSTTSSSSTSKAATSSTVSDPAATRLTTPSTPPNSTNPASSTSGLGSATDTGGQSNGGGITNNIGAIIGGVVGCVALLCGFGLATVWLVRWNRNGNTPGKPPSEHASTLRGADGDVLDFKPELEALGRSELSARGPAPYDTATRLP</sequence>
<feature type="region of interest" description="Disordered" evidence="1">
    <location>
        <begin position="244"/>
        <end position="265"/>
    </location>
</feature>
<keyword evidence="2" id="KW-0812">Transmembrane</keyword>
<feature type="compositionally biased region" description="Low complexity" evidence="1">
    <location>
        <begin position="146"/>
        <end position="162"/>
    </location>
</feature>
<feature type="transmembrane region" description="Helical" evidence="2">
    <location>
        <begin position="183"/>
        <end position="208"/>
    </location>
</feature>
<comment type="caution">
    <text evidence="3">The sequence shown here is derived from an EMBL/GenBank/DDBJ whole genome shotgun (WGS) entry which is preliminary data.</text>
</comment>
<gene>
    <name evidence="3" type="ORF">C8A05DRAFT_45520</name>
</gene>
<protein>
    <submittedName>
        <fullName evidence="3">Uncharacterized protein</fullName>
    </submittedName>
</protein>
<reference evidence="3" key="2">
    <citation type="submission" date="2023-05" db="EMBL/GenBank/DDBJ databases">
        <authorList>
            <consortium name="Lawrence Berkeley National Laboratory"/>
            <person name="Steindorff A."/>
            <person name="Hensen N."/>
            <person name="Bonometti L."/>
            <person name="Westerberg I."/>
            <person name="Brannstrom I.O."/>
            <person name="Guillou S."/>
            <person name="Cros-Aarteil S."/>
            <person name="Calhoun S."/>
            <person name="Haridas S."/>
            <person name="Kuo A."/>
            <person name="Mondo S."/>
            <person name="Pangilinan J."/>
            <person name="Riley R."/>
            <person name="Labutti K."/>
            <person name="Andreopoulos B."/>
            <person name="Lipzen A."/>
            <person name="Chen C."/>
            <person name="Yanf M."/>
            <person name="Daum C."/>
            <person name="Ng V."/>
            <person name="Clum A."/>
            <person name="Ohm R."/>
            <person name="Martin F."/>
            <person name="Silar P."/>
            <person name="Natvig D."/>
            <person name="Lalanne C."/>
            <person name="Gautier V."/>
            <person name="Ament-Velasquez S.L."/>
            <person name="Kruys A."/>
            <person name="Hutchinson M.I."/>
            <person name="Powell A.J."/>
            <person name="Barry K."/>
            <person name="Miller A.N."/>
            <person name="Grigoriev I.V."/>
            <person name="Debuchy R."/>
            <person name="Gladieux P."/>
            <person name="Thoren M.H."/>
            <person name="Johannesson H."/>
        </authorList>
    </citation>
    <scope>NUCLEOTIDE SEQUENCE</scope>
    <source>
        <strain evidence="3">CBS 103.79</strain>
    </source>
</reference>
<proteinExistence type="predicted"/>
<dbReference type="AlphaFoldDB" id="A0AAN6MGX7"/>
<name>A0AAN6MGX7_9PEZI</name>
<organism evidence="3 4">
    <name type="scientific">Staphylotrichum tortipilum</name>
    <dbReference type="NCBI Taxonomy" id="2831512"/>
    <lineage>
        <taxon>Eukaryota</taxon>
        <taxon>Fungi</taxon>
        <taxon>Dikarya</taxon>
        <taxon>Ascomycota</taxon>
        <taxon>Pezizomycotina</taxon>
        <taxon>Sordariomycetes</taxon>
        <taxon>Sordariomycetidae</taxon>
        <taxon>Sordariales</taxon>
        <taxon>Chaetomiaceae</taxon>
        <taxon>Staphylotrichum</taxon>
    </lineage>
</organism>